<dbReference type="PANTHER" id="PTHR33169:SF25">
    <property type="entry name" value="DNA-BINDING PROTEIN YIZB-RELATED"/>
    <property type="match status" value="1"/>
</dbReference>
<dbReference type="InterPro" id="IPR005149">
    <property type="entry name" value="Tscrpt_reg_PadR_N"/>
</dbReference>
<feature type="domain" description="Transcription regulator PadR N-terminal" evidence="1">
    <location>
        <begin position="20"/>
        <end position="94"/>
    </location>
</feature>
<dbReference type="InterPro" id="IPR036390">
    <property type="entry name" value="WH_DNA-bd_sf"/>
</dbReference>
<dbReference type="AlphaFoldDB" id="A0A6B3NIB4"/>
<organism evidence="2">
    <name type="scientific">Symploca sp. SIO1C4</name>
    <dbReference type="NCBI Taxonomy" id="2607765"/>
    <lineage>
        <taxon>Bacteria</taxon>
        <taxon>Bacillati</taxon>
        <taxon>Cyanobacteriota</taxon>
        <taxon>Cyanophyceae</taxon>
        <taxon>Coleofasciculales</taxon>
        <taxon>Coleofasciculaceae</taxon>
        <taxon>Symploca</taxon>
    </lineage>
</organism>
<dbReference type="Gene3D" id="1.10.10.10">
    <property type="entry name" value="Winged helix-like DNA-binding domain superfamily/Winged helix DNA-binding domain"/>
    <property type="match status" value="1"/>
</dbReference>
<protein>
    <submittedName>
        <fullName evidence="2">Helix-turn-helix transcriptional regulator</fullName>
    </submittedName>
</protein>
<comment type="caution">
    <text evidence="2">The sequence shown here is derived from an EMBL/GenBank/DDBJ whole genome shotgun (WGS) entry which is preliminary data.</text>
</comment>
<gene>
    <name evidence="2" type="ORF">F6J89_22420</name>
</gene>
<reference evidence="2" key="1">
    <citation type="submission" date="2019-11" db="EMBL/GenBank/DDBJ databases">
        <title>Genomic insights into an expanded diversity of filamentous marine cyanobacteria reveals the extraordinary biosynthetic potential of Moorea and Okeania.</title>
        <authorList>
            <person name="Ferreira Leao T."/>
            <person name="Wang M."/>
            <person name="Moss N."/>
            <person name="Da Silva R."/>
            <person name="Sanders J."/>
            <person name="Nurk S."/>
            <person name="Gurevich A."/>
            <person name="Humphrey G."/>
            <person name="Reher R."/>
            <person name="Zhu Q."/>
            <person name="Belda-Ferre P."/>
            <person name="Glukhov E."/>
            <person name="Rex R."/>
            <person name="Dorrestein P.C."/>
            <person name="Knight R."/>
            <person name="Pevzner P."/>
            <person name="Gerwick W.H."/>
            <person name="Gerwick L."/>
        </authorList>
    </citation>
    <scope>NUCLEOTIDE SEQUENCE</scope>
    <source>
        <strain evidence="2">SIO1C4</strain>
    </source>
</reference>
<sequence>MGVKGNREEPVKLSAIDEDILTLLIGWELYGLQILDKLNNHRPIRIGFGSLYPALNRLVKKGLVEWRWGDESEETGGARRKYYQVTGLGEYTLKQVQNYRQLLALRPTQAQASLVRG</sequence>
<dbReference type="InterPro" id="IPR036388">
    <property type="entry name" value="WH-like_DNA-bd_sf"/>
</dbReference>
<evidence type="ECO:0000313" key="2">
    <source>
        <dbReference type="EMBL" id="NER30302.1"/>
    </source>
</evidence>
<proteinExistence type="predicted"/>
<dbReference type="Pfam" id="PF03551">
    <property type="entry name" value="PadR"/>
    <property type="match status" value="1"/>
</dbReference>
<accession>A0A6B3NIB4</accession>
<dbReference type="InterPro" id="IPR052509">
    <property type="entry name" value="Metal_resp_DNA-bind_regulator"/>
</dbReference>
<name>A0A6B3NIB4_9CYAN</name>
<dbReference type="SUPFAM" id="SSF46785">
    <property type="entry name" value="Winged helix' DNA-binding domain"/>
    <property type="match status" value="1"/>
</dbReference>
<dbReference type="EMBL" id="JAAHFQ010000525">
    <property type="protein sequence ID" value="NER30302.1"/>
    <property type="molecule type" value="Genomic_DNA"/>
</dbReference>
<dbReference type="PANTHER" id="PTHR33169">
    <property type="entry name" value="PADR-FAMILY TRANSCRIPTIONAL REGULATOR"/>
    <property type="match status" value="1"/>
</dbReference>
<evidence type="ECO:0000259" key="1">
    <source>
        <dbReference type="Pfam" id="PF03551"/>
    </source>
</evidence>